<dbReference type="SUPFAM" id="SSF48008">
    <property type="entry name" value="GntR ligand-binding domain-like"/>
    <property type="match status" value="1"/>
</dbReference>
<keyword evidence="2 5" id="KW-0238">DNA-binding</keyword>
<dbReference type="Gene3D" id="1.20.120.530">
    <property type="entry name" value="GntR ligand-binding domain-like"/>
    <property type="match status" value="1"/>
</dbReference>
<sequence>MQLRDVVYERLRDGIITGRHDVGSTLRELEIATSLGVSKTPVREAFARLATDGLVRLVPYRGAIVTDYQAEDLHAISGIRQLVEGACAALAARHRTDADLTAMRANLQAADEALAAVDVDRVLVLFLELDDMLYGFSHNWWLQELVTKLRAHQHRILRLTVRIPGQMAVSAAQHHEIVRAIAEQNEEAAELLTREHVAGVMAAHHEALSAN</sequence>
<comment type="caution">
    <text evidence="5">The sequence shown here is derived from an EMBL/GenBank/DDBJ whole genome shotgun (WGS) entry which is preliminary data.</text>
</comment>
<dbReference type="PROSITE" id="PS50949">
    <property type="entry name" value="HTH_GNTR"/>
    <property type="match status" value="1"/>
</dbReference>
<dbReference type="RefSeq" id="WP_183590653.1">
    <property type="nucleotide sequence ID" value="NZ_JACHWR010000001.1"/>
</dbReference>
<evidence type="ECO:0000259" key="4">
    <source>
        <dbReference type="PROSITE" id="PS50949"/>
    </source>
</evidence>
<dbReference type="PANTHER" id="PTHR43537">
    <property type="entry name" value="TRANSCRIPTIONAL REGULATOR, GNTR FAMILY"/>
    <property type="match status" value="1"/>
</dbReference>
<dbReference type="InterPro" id="IPR008920">
    <property type="entry name" value="TF_FadR/GntR_C"/>
</dbReference>
<dbReference type="AlphaFoldDB" id="A0A7W4VRV9"/>
<keyword evidence="6" id="KW-1185">Reference proteome</keyword>
<dbReference type="GO" id="GO:0003677">
    <property type="term" value="F:DNA binding"/>
    <property type="evidence" value="ECO:0007669"/>
    <property type="project" value="UniProtKB-KW"/>
</dbReference>
<feature type="domain" description="HTH gntR-type" evidence="4">
    <location>
        <begin position="1"/>
        <end position="68"/>
    </location>
</feature>
<evidence type="ECO:0000256" key="3">
    <source>
        <dbReference type="ARBA" id="ARBA00023163"/>
    </source>
</evidence>
<evidence type="ECO:0000313" key="5">
    <source>
        <dbReference type="EMBL" id="MBB3040646.1"/>
    </source>
</evidence>
<dbReference type="InterPro" id="IPR036388">
    <property type="entry name" value="WH-like_DNA-bd_sf"/>
</dbReference>
<dbReference type="Proteomes" id="UP000589626">
    <property type="component" value="Unassembled WGS sequence"/>
</dbReference>
<dbReference type="Pfam" id="PF07729">
    <property type="entry name" value="FCD"/>
    <property type="match status" value="1"/>
</dbReference>
<dbReference type="Gene3D" id="1.10.10.10">
    <property type="entry name" value="Winged helix-like DNA-binding domain superfamily/Winged helix DNA-binding domain"/>
    <property type="match status" value="1"/>
</dbReference>
<dbReference type="EMBL" id="JACHWR010000001">
    <property type="protein sequence ID" value="MBB3040646.1"/>
    <property type="molecule type" value="Genomic_DNA"/>
</dbReference>
<accession>A0A7W4VRV9</accession>
<dbReference type="InterPro" id="IPR011711">
    <property type="entry name" value="GntR_C"/>
</dbReference>
<evidence type="ECO:0000256" key="2">
    <source>
        <dbReference type="ARBA" id="ARBA00023125"/>
    </source>
</evidence>
<dbReference type="SUPFAM" id="SSF46785">
    <property type="entry name" value="Winged helix' DNA-binding domain"/>
    <property type="match status" value="1"/>
</dbReference>
<dbReference type="Pfam" id="PF00392">
    <property type="entry name" value="GntR"/>
    <property type="match status" value="1"/>
</dbReference>
<dbReference type="SMART" id="SM00345">
    <property type="entry name" value="HTH_GNTR"/>
    <property type="match status" value="1"/>
</dbReference>
<organism evidence="5 6">
    <name type="scientific">Nocardioides soli</name>
    <dbReference type="NCBI Taxonomy" id="1036020"/>
    <lineage>
        <taxon>Bacteria</taxon>
        <taxon>Bacillati</taxon>
        <taxon>Actinomycetota</taxon>
        <taxon>Actinomycetes</taxon>
        <taxon>Propionibacteriales</taxon>
        <taxon>Nocardioidaceae</taxon>
        <taxon>Nocardioides</taxon>
    </lineage>
</organism>
<dbReference type="PANTHER" id="PTHR43537:SF45">
    <property type="entry name" value="GNTR FAMILY REGULATORY PROTEIN"/>
    <property type="match status" value="1"/>
</dbReference>
<keyword evidence="3" id="KW-0804">Transcription</keyword>
<reference evidence="5 6" key="1">
    <citation type="submission" date="2020-08" db="EMBL/GenBank/DDBJ databases">
        <title>Sequencing the genomes of 1000 actinobacteria strains.</title>
        <authorList>
            <person name="Klenk H.-P."/>
        </authorList>
    </citation>
    <scope>NUCLEOTIDE SEQUENCE [LARGE SCALE GENOMIC DNA]</scope>
    <source>
        <strain evidence="5 6">DSM 105498</strain>
    </source>
</reference>
<protein>
    <submittedName>
        <fullName evidence="5">DNA-binding GntR family transcriptional regulator</fullName>
    </submittedName>
</protein>
<dbReference type="InterPro" id="IPR036390">
    <property type="entry name" value="WH_DNA-bd_sf"/>
</dbReference>
<dbReference type="InterPro" id="IPR000524">
    <property type="entry name" value="Tscrpt_reg_HTH_GntR"/>
</dbReference>
<keyword evidence="1" id="KW-0805">Transcription regulation</keyword>
<dbReference type="SMART" id="SM00895">
    <property type="entry name" value="FCD"/>
    <property type="match status" value="1"/>
</dbReference>
<proteinExistence type="predicted"/>
<dbReference type="CDD" id="cd07377">
    <property type="entry name" value="WHTH_GntR"/>
    <property type="match status" value="1"/>
</dbReference>
<dbReference type="GO" id="GO:0003700">
    <property type="term" value="F:DNA-binding transcription factor activity"/>
    <property type="evidence" value="ECO:0007669"/>
    <property type="project" value="InterPro"/>
</dbReference>
<gene>
    <name evidence="5" type="ORF">FHU40_000447</name>
</gene>
<name>A0A7W4VRV9_9ACTN</name>
<evidence type="ECO:0000313" key="6">
    <source>
        <dbReference type="Proteomes" id="UP000589626"/>
    </source>
</evidence>
<evidence type="ECO:0000256" key="1">
    <source>
        <dbReference type="ARBA" id="ARBA00023015"/>
    </source>
</evidence>